<dbReference type="Proteomes" id="UP000271162">
    <property type="component" value="Unassembled WGS sequence"/>
</dbReference>
<proteinExistence type="predicted"/>
<reference evidence="3" key="1">
    <citation type="submission" date="2017-02" db="UniProtKB">
        <authorList>
            <consortium name="WormBaseParasite"/>
        </authorList>
    </citation>
    <scope>IDENTIFICATION</scope>
</reference>
<gene>
    <name evidence="1" type="ORF">NBR_LOCUS20562</name>
</gene>
<dbReference type="STRING" id="27835.A0A0N4YTI9"/>
<dbReference type="OMA" id="WTRHRIV"/>
<evidence type="ECO:0000313" key="1">
    <source>
        <dbReference type="EMBL" id="VDL84299.1"/>
    </source>
</evidence>
<dbReference type="EMBL" id="UYSL01025283">
    <property type="protein sequence ID" value="VDL84299.1"/>
    <property type="molecule type" value="Genomic_DNA"/>
</dbReference>
<keyword evidence="2" id="KW-1185">Reference proteome</keyword>
<evidence type="ECO:0000313" key="3">
    <source>
        <dbReference type="WBParaSite" id="NBR_0002056101-mRNA-1"/>
    </source>
</evidence>
<name>A0A0N4YTI9_NIPBR</name>
<organism evidence="3">
    <name type="scientific">Nippostrongylus brasiliensis</name>
    <name type="common">Rat hookworm</name>
    <dbReference type="NCBI Taxonomy" id="27835"/>
    <lineage>
        <taxon>Eukaryota</taxon>
        <taxon>Metazoa</taxon>
        <taxon>Ecdysozoa</taxon>
        <taxon>Nematoda</taxon>
        <taxon>Chromadorea</taxon>
        <taxon>Rhabditida</taxon>
        <taxon>Rhabditina</taxon>
        <taxon>Rhabditomorpha</taxon>
        <taxon>Strongyloidea</taxon>
        <taxon>Heligmosomidae</taxon>
        <taxon>Nippostrongylus</taxon>
    </lineage>
</organism>
<evidence type="ECO:0000313" key="2">
    <source>
        <dbReference type="Proteomes" id="UP000271162"/>
    </source>
</evidence>
<reference evidence="1 2" key="2">
    <citation type="submission" date="2018-11" db="EMBL/GenBank/DDBJ databases">
        <authorList>
            <consortium name="Pathogen Informatics"/>
        </authorList>
    </citation>
    <scope>NUCLEOTIDE SEQUENCE [LARGE SCALE GENOMIC DNA]</scope>
</reference>
<accession>A0A0N4YTI9</accession>
<dbReference type="WBParaSite" id="NBR_0002056101-mRNA-1">
    <property type="protein sequence ID" value="NBR_0002056101-mRNA-1"/>
    <property type="gene ID" value="NBR_0002056101"/>
</dbReference>
<sequence>MRHSRAHSNGDLDVKEIQDRLSDFNNYCLHRAVATPMMGRIFNVSASALAAFASMDDDKETHRVVATVPNLNSFPLQLVFELHGMNAEAGWTRHRIVEVWAIEAESFIRTEIKSSAQDWQGR</sequence>
<dbReference type="AlphaFoldDB" id="A0A0N4YTI9"/>
<protein>
    <submittedName>
        <fullName evidence="3">PilZ domain-containing protein</fullName>
    </submittedName>
</protein>